<dbReference type="Proteomes" id="UP000663854">
    <property type="component" value="Unassembled WGS sequence"/>
</dbReference>
<comment type="caution">
    <text evidence="3">The sequence shown here is derived from an EMBL/GenBank/DDBJ whole genome shotgun (WGS) entry which is preliminary data.</text>
</comment>
<feature type="region of interest" description="Disordered" evidence="1">
    <location>
        <begin position="207"/>
        <end position="226"/>
    </location>
</feature>
<accession>A0A816CYU9</accession>
<organism evidence="3 4">
    <name type="scientific">Rotaria sordida</name>
    <dbReference type="NCBI Taxonomy" id="392033"/>
    <lineage>
        <taxon>Eukaryota</taxon>
        <taxon>Metazoa</taxon>
        <taxon>Spiralia</taxon>
        <taxon>Gnathifera</taxon>
        <taxon>Rotifera</taxon>
        <taxon>Eurotatoria</taxon>
        <taxon>Bdelloidea</taxon>
        <taxon>Philodinida</taxon>
        <taxon>Philodinidae</taxon>
        <taxon>Rotaria</taxon>
    </lineage>
</organism>
<dbReference type="EMBL" id="CAJNOL010007419">
    <property type="protein sequence ID" value="CAF1628085.1"/>
    <property type="molecule type" value="Genomic_DNA"/>
</dbReference>
<feature type="compositionally biased region" description="Basic and acidic residues" evidence="1">
    <location>
        <begin position="186"/>
        <end position="201"/>
    </location>
</feature>
<sequence>MYPVKFSNLIKDKDELYAKVKQAYVDVNIPAVYPAANKQLQQRLSDFVSKGLTDEQSMLLFDKVNSNRVYALEKHENLIRLIMLIKEKDETSMLLWGNKGSQRKMFPIIEKLIVLPIDEEIKVVVSSFIHIYEQTGFIESSPKCYERLHNIYAISNKRIRIVQRTLAKFIVSPSVNDENENEKTEDDTSRDDKIEYDKSNDETIDVDENHDEKIKHDKSHDGKIKYDKSNDETIEIDENHDEKIRYDKSHDDKIEYDKSNDEAVEDDDKKCYKQHRNVLKVNQIGNVHISSPSTSHVSINTRSKTKLCKNQNIRSSESDFEADKRKKMKRRKY</sequence>
<keyword evidence="4" id="KW-1185">Reference proteome</keyword>
<feature type="compositionally biased region" description="Polar residues" evidence="1">
    <location>
        <begin position="292"/>
        <end position="315"/>
    </location>
</feature>
<feature type="region of interest" description="Disordered" evidence="1">
    <location>
        <begin position="176"/>
        <end position="201"/>
    </location>
</feature>
<evidence type="ECO:0000313" key="3">
    <source>
        <dbReference type="EMBL" id="CAF1628085.1"/>
    </source>
</evidence>
<proteinExistence type="predicted"/>
<reference evidence="3" key="1">
    <citation type="submission" date="2021-02" db="EMBL/GenBank/DDBJ databases">
        <authorList>
            <person name="Nowell W R."/>
        </authorList>
    </citation>
    <scope>NUCLEOTIDE SEQUENCE</scope>
</reference>
<name>A0A816CYU9_9BILA</name>
<dbReference type="EMBL" id="CAJNOH010005885">
    <property type="protein sequence ID" value="CAF1413456.1"/>
    <property type="molecule type" value="Genomic_DNA"/>
</dbReference>
<dbReference type="Proteomes" id="UP000663870">
    <property type="component" value="Unassembled WGS sequence"/>
</dbReference>
<dbReference type="AlphaFoldDB" id="A0A816CYU9"/>
<protein>
    <submittedName>
        <fullName evidence="3">Uncharacterized protein</fullName>
    </submittedName>
</protein>
<gene>
    <name evidence="3" type="ORF">JXQ802_LOCUS51435</name>
    <name evidence="2" type="ORF">PYM288_LOCUS35193</name>
</gene>
<feature type="region of interest" description="Disordered" evidence="1">
    <location>
        <begin position="292"/>
        <end position="333"/>
    </location>
</feature>
<evidence type="ECO:0000313" key="4">
    <source>
        <dbReference type="Proteomes" id="UP000663870"/>
    </source>
</evidence>
<evidence type="ECO:0000256" key="1">
    <source>
        <dbReference type="SAM" id="MobiDB-lite"/>
    </source>
</evidence>
<evidence type="ECO:0000313" key="2">
    <source>
        <dbReference type="EMBL" id="CAF1413456.1"/>
    </source>
</evidence>
<feature type="compositionally biased region" description="Basic and acidic residues" evidence="1">
    <location>
        <begin position="210"/>
        <end position="226"/>
    </location>
</feature>